<dbReference type="Pfam" id="PF20511">
    <property type="entry name" value="PMI_typeI_cat"/>
    <property type="match status" value="1"/>
</dbReference>
<evidence type="ECO:0000256" key="2">
    <source>
        <dbReference type="ARBA" id="ARBA00004666"/>
    </source>
</evidence>
<feature type="domain" description="Phosphomannose isomerase type I catalytic" evidence="13">
    <location>
        <begin position="17"/>
        <end position="161"/>
    </location>
</feature>
<evidence type="ECO:0000256" key="10">
    <source>
        <dbReference type="RuleBase" id="RU000611"/>
    </source>
</evidence>
<evidence type="ECO:0000256" key="5">
    <source>
        <dbReference type="ARBA" id="ARBA00022723"/>
    </source>
</evidence>
<evidence type="ECO:0000256" key="3">
    <source>
        <dbReference type="ARBA" id="ARBA00010772"/>
    </source>
</evidence>
<feature type="binding site" evidence="9">
    <location>
        <position position="283"/>
    </location>
    <ligand>
        <name>Zn(2+)</name>
        <dbReference type="ChEBI" id="CHEBI:29105"/>
    </ligand>
</feature>
<evidence type="ECO:0000256" key="8">
    <source>
        <dbReference type="PIRSR" id="PIRSR001480-1"/>
    </source>
</evidence>
<dbReference type="PRINTS" id="PR00714">
    <property type="entry name" value="MAN6PISMRASE"/>
</dbReference>
<dbReference type="GO" id="GO:0010043">
    <property type="term" value="P:response to zinc ion"/>
    <property type="evidence" value="ECO:0007669"/>
    <property type="project" value="UniProtKB-ARBA"/>
</dbReference>
<dbReference type="InterPro" id="IPR001250">
    <property type="entry name" value="Man6P_Isoase-1"/>
</dbReference>
<evidence type="ECO:0000313" key="15">
    <source>
        <dbReference type="EMBL" id="AQM57029.1"/>
    </source>
</evidence>
<dbReference type="InterPro" id="IPR011051">
    <property type="entry name" value="RmlC_Cupin_sf"/>
</dbReference>
<dbReference type="PIRSF" id="PIRSF001480">
    <property type="entry name" value="Mannose-6-phosphate_isomerase"/>
    <property type="match status" value="1"/>
</dbReference>
<dbReference type="Pfam" id="PF20512">
    <property type="entry name" value="PMI_typeI_hel"/>
    <property type="match status" value="1"/>
</dbReference>
<dbReference type="InterPro" id="IPR046458">
    <property type="entry name" value="PMI_typeI_hel"/>
</dbReference>
<feature type="domain" description="Phosphomannose isomerase type I C-terminal" evidence="12">
    <location>
        <begin position="341"/>
        <end position="381"/>
    </location>
</feature>
<dbReference type="UniPathway" id="UPA00126">
    <property type="reaction ID" value="UER00423"/>
</dbReference>
<comment type="cofactor">
    <cofactor evidence="9 10">
        <name>Zn(2+)</name>
        <dbReference type="ChEBI" id="CHEBI:29105"/>
    </cofactor>
    <text evidence="9 10">Binds 1 zinc ion per subunit.</text>
</comment>
<proteinExistence type="evidence at transcript level"/>
<evidence type="ECO:0000256" key="6">
    <source>
        <dbReference type="ARBA" id="ARBA00022833"/>
    </source>
</evidence>
<dbReference type="CDD" id="cd07011">
    <property type="entry name" value="cupin_PMI_type_I_N"/>
    <property type="match status" value="1"/>
</dbReference>
<dbReference type="InterPro" id="IPR046456">
    <property type="entry name" value="PMI_typeI_C"/>
</dbReference>
<dbReference type="GO" id="GO:0009298">
    <property type="term" value="P:GDP-mannose biosynthetic process"/>
    <property type="evidence" value="ECO:0007669"/>
    <property type="project" value="UniProtKB-UniPathway"/>
</dbReference>
<evidence type="ECO:0000256" key="9">
    <source>
        <dbReference type="PIRSR" id="PIRSR001480-2"/>
    </source>
</evidence>
<dbReference type="InterPro" id="IPR046457">
    <property type="entry name" value="PMI_typeI_cat"/>
</dbReference>
<feature type="active site" evidence="8">
    <location>
        <position position="302"/>
    </location>
</feature>
<dbReference type="GO" id="GO:0009416">
    <property type="term" value="P:response to light stimulus"/>
    <property type="evidence" value="ECO:0007669"/>
    <property type="project" value="UniProtKB-ARBA"/>
</dbReference>
<dbReference type="Gene3D" id="1.10.441.10">
    <property type="entry name" value="Phosphomannose Isomerase, domain 2"/>
    <property type="match status" value="1"/>
</dbReference>
<comment type="catalytic activity">
    <reaction evidence="1 10">
        <text>D-mannose 6-phosphate = D-fructose 6-phosphate</text>
        <dbReference type="Rhea" id="RHEA:12356"/>
        <dbReference type="ChEBI" id="CHEBI:58735"/>
        <dbReference type="ChEBI" id="CHEBI:61527"/>
        <dbReference type="EC" id="5.3.1.8"/>
    </reaction>
</comment>
<organism evidence="15">
    <name type="scientific">Daucus carota</name>
    <name type="common">Wild carrot</name>
    <dbReference type="NCBI Taxonomy" id="4039"/>
    <lineage>
        <taxon>Eukaryota</taxon>
        <taxon>Viridiplantae</taxon>
        <taxon>Streptophyta</taxon>
        <taxon>Embryophyta</taxon>
        <taxon>Tracheophyta</taxon>
        <taxon>Spermatophyta</taxon>
        <taxon>Magnoliopsida</taxon>
        <taxon>eudicotyledons</taxon>
        <taxon>Gunneridae</taxon>
        <taxon>Pentapetalae</taxon>
        <taxon>asterids</taxon>
        <taxon>campanulids</taxon>
        <taxon>Apiales</taxon>
        <taxon>Apiaceae</taxon>
        <taxon>Apioideae</taxon>
        <taxon>Scandiceae</taxon>
        <taxon>Daucinae</taxon>
        <taxon>Daucus</taxon>
        <taxon>Daucus sect. Daucus</taxon>
    </lineage>
</organism>
<dbReference type="PANTHER" id="PTHR10309">
    <property type="entry name" value="MANNOSE-6-PHOSPHATE ISOMERASE"/>
    <property type="match status" value="1"/>
</dbReference>
<evidence type="ECO:0000259" key="13">
    <source>
        <dbReference type="Pfam" id="PF20511"/>
    </source>
</evidence>
<feature type="binding site" evidence="9">
    <location>
        <position position="121"/>
    </location>
    <ligand>
        <name>Zn(2+)</name>
        <dbReference type="ChEBI" id="CHEBI:29105"/>
    </ligand>
</feature>
<dbReference type="GO" id="GO:0046686">
    <property type="term" value="P:response to cadmium ion"/>
    <property type="evidence" value="ECO:0007669"/>
    <property type="project" value="UniProtKB-ARBA"/>
</dbReference>
<comment type="similarity">
    <text evidence="3 11">Belongs to the mannose-6-phosphate isomerase type 1 family.</text>
</comment>
<evidence type="ECO:0000256" key="4">
    <source>
        <dbReference type="ARBA" id="ARBA00011956"/>
    </source>
</evidence>
<evidence type="ECO:0000259" key="14">
    <source>
        <dbReference type="Pfam" id="PF20512"/>
    </source>
</evidence>
<reference evidence="15" key="2">
    <citation type="journal article" date="2017" name="Front. Plant Sci.">
        <title>Elevated Carbon Dioxide Altered Morphological and Anatomical Characteristics, Ascorbic Acid Accumulation, and Related Gene Expression during Taproot Development in Carrots.</title>
        <authorList>
            <person name="Wu X.J."/>
            <person name="Sun S."/>
            <person name="Xing G.M."/>
            <person name="Wang G.L."/>
            <person name="Wang F."/>
            <person name="Xu Z.S."/>
            <person name="Tian Y.S."/>
            <person name="Hou X.L."/>
            <person name="Xiong A.S."/>
        </authorList>
    </citation>
    <scope>NUCLEOTIDE SEQUENCE</scope>
</reference>
<reference evidence="15" key="1">
    <citation type="submission" date="2016-12" db="EMBL/GenBank/DDBJ databases">
        <authorList>
            <person name="Song W.-J."/>
            <person name="Kurnit D.M."/>
        </authorList>
    </citation>
    <scope>NUCLEOTIDE SEQUENCE</scope>
</reference>
<dbReference type="InterPro" id="IPR018050">
    <property type="entry name" value="Pmannose_isomerase-type1_CS"/>
</dbReference>
<feature type="binding site" evidence="9">
    <location>
        <position position="119"/>
    </location>
    <ligand>
        <name>Zn(2+)</name>
        <dbReference type="ChEBI" id="CHEBI:29105"/>
    </ligand>
</feature>
<keyword evidence="5 9" id="KW-0479">Metal-binding</keyword>
<dbReference type="InterPro" id="IPR016305">
    <property type="entry name" value="Mannose-6-P_Isomerase"/>
</dbReference>
<accession>A0A1Q1NKW7</accession>
<protein>
    <recommendedName>
        <fullName evidence="4 10">Mannose-6-phosphate isomerase</fullName>
        <ecNumber evidence="4 10">5.3.1.8</ecNumber>
    </recommendedName>
</protein>
<sequence>MASSTNGSANSHSRTRLQRLRCSVQNYDWGRVGYESAVARLCCKNSGVEIDENKCYAELWMGTHASGPSFVVGENGEESLRSWIENNPGVLGDKVFNKWNTNLPFLFKVLSIAKALSIQAHPDKKLAELLHRTQPDMYKDDNHKPEMVLAITDFEALCGFTDLEELQDVLRDFREVSEVVGTAYTDQVLNCTEKDEVNKKASLQALFTKLMSTSKEVISDVLAKLINRLNLESKARELTSKEALVLRLQKQYPDDIGIIAALLFNYIKLKPGEALYLGANEPHAYIFGECIECMATSDNVVRAGLTPKKRDTEILCSMLTYKQGSPEILPGVNINSSIKRYTPPLDEFEIDHCVLKDENSVVFPAVPSPSIFLVTAGNGTMKSEAEEIVSEGDVLFAPANARICVSAASELHLYRAGVNSRFFGLD</sequence>
<dbReference type="PROSITE" id="PS00966">
    <property type="entry name" value="PMI_I_2"/>
    <property type="match status" value="1"/>
</dbReference>
<dbReference type="InterPro" id="IPR014710">
    <property type="entry name" value="RmlC-like_jellyroll"/>
</dbReference>
<dbReference type="FunFam" id="1.10.441.10:FF:000001">
    <property type="entry name" value="Mannose-6-phosphate isomerase"/>
    <property type="match status" value="1"/>
</dbReference>
<dbReference type="GO" id="GO:0005975">
    <property type="term" value="P:carbohydrate metabolic process"/>
    <property type="evidence" value="ECO:0007669"/>
    <property type="project" value="InterPro"/>
</dbReference>
<dbReference type="GO" id="GO:0005829">
    <property type="term" value="C:cytosol"/>
    <property type="evidence" value="ECO:0007669"/>
    <property type="project" value="TreeGrafter"/>
</dbReference>
<evidence type="ECO:0000256" key="11">
    <source>
        <dbReference type="RuleBase" id="RU004189"/>
    </source>
</evidence>
<keyword evidence="6 9" id="KW-0862">Zinc</keyword>
<evidence type="ECO:0000259" key="12">
    <source>
        <dbReference type="Pfam" id="PF01238"/>
    </source>
</evidence>
<dbReference type="PROSITE" id="PS00965">
    <property type="entry name" value="PMI_I_1"/>
    <property type="match status" value="1"/>
</dbReference>
<name>A0A1Q1NKW7_DAUCA</name>
<dbReference type="NCBIfam" id="TIGR00218">
    <property type="entry name" value="manA"/>
    <property type="match status" value="1"/>
</dbReference>
<dbReference type="Gene3D" id="2.60.120.10">
    <property type="entry name" value="Jelly Rolls"/>
    <property type="match status" value="2"/>
</dbReference>
<dbReference type="EC" id="5.3.1.8" evidence="4 10"/>
<dbReference type="GO" id="GO:0004476">
    <property type="term" value="F:mannose-6-phosphate isomerase activity"/>
    <property type="evidence" value="ECO:0007669"/>
    <property type="project" value="UniProtKB-EC"/>
</dbReference>
<dbReference type="EMBL" id="KY347807">
    <property type="protein sequence ID" value="AQM57029.1"/>
    <property type="molecule type" value="mRNA"/>
</dbReference>
<dbReference type="AlphaFoldDB" id="A0A1Q1NKW7"/>
<dbReference type="PANTHER" id="PTHR10309:SF0">
    <property type="entry name" value="MANNOSE-6-PHOSPHATE ISOMERASE"/>
    <property type="match status" value="1"/>
</dbReference>
<feature type="binding site" evidence="9">
    <location>
        <position position="146"/>
    </location>
    <ligand>
        <name>Zn(2+)</name>
        <dbReference type="ChEBI" id="CHEBI:29105"/>
    </ligand>
</feature>
<evidence type="ECO:0000256" key="7">
    <source>
        <dbReference type="ARBA" id="ARBA00023235"/>
    </source>
</evidence>
<dbReference type="GO" id="GO:0008270">
    <property type="term" value="F:zinc ion binding"/>
    <property type="evidence" value="ECO:0007669"/>
    <property type="project" value="InterPro"/>
</dbReference>
<keyword evidence="7 10" id="KW-0413">Isomerase</keyword>
<dbReference type="GO" id="GO:0033591">
    <property type="term" value="P:response to L-ascorbic acid"/>
    <property type="evidence" value="ECO:0007669"/>
    <property type="project" value="UniProtKB-ARBA"/>
</dbReference>
<dbReference type="SUPFAM" id="SSF51182">
    <property type="entry name" value="RmlC-like cupins"/>
    <property type="match status" value="1"/>
</dbReference>
<dbReference type="FunFam" id="2.60.120.10:FF:000044">
    <property type="entry name" value="Mannose-6-phosphate isomerase"/>
    <property type="match status" value="1"/>
</dbReference>
<feature type="domain" description="Phosphomannose isomerase type I helical insertion" evidence="14">
    <location>
        <begin position="190"/>
        <end position="263"/>
    </location>
</feature>
<comment type="pathway">
    <text evidence="2">Nucleotide-sugar biosynthesis; GDP-alpha-D-mannose biosynthesis; alpha-D-mannose 1-phosphate from D-fructose 6-phosphate: step 1/2.</text>
</comment>
<dbReference type="Pfam" id="PF01238">
    <property type="entry name" value="PMI_typeI_C"/>
    <property type="match status" value="1"/>
</dbReference>
<evidence type="ECO:0000256" key="1">
    <source>
        <dbReference type="ARBA" id="ARBA00000757"/>
    </source>
</evidence>